<evidence type="ECO:0000256" key="3">
    <source>
        <dbReference type="ARBA" id="ARBA00022723"/>
    </source>
</evidence>
<dbReference type="SUPFAM" id="SSF52540">
    <property type="entry name" value="P-loop containing nucleoside triphosphate hydrolases"/>
    <property type="match status" value="1"/>
</dbReference>
<keyword evidence="4 8" id="KW-0547">Nucleotide-binding</keyword>
<dbReference type="InterPro" id="IPR033756">
    <property type="entry name" value="YlxH/NBP35"/>
</dbReference>
<comment type="similarity">
    <text evidence="8">Belongs to the Mrp/NBP35 ATP-binding proteins family.</text>
</comment>
<protein>
    <recommendedName>
        <fullName evidence="8">Iron-sulfur cluster carrier protein</fullName>
    </recommendedName>
</protein>
<keyword evidence="8" id="KW-0378">Hydrolase</keyword>
<evidence type="ECO:0000256" key="1">
    <source>
        <dbReference type="ARBA" id="ARBA00007352"/>
    </source>
</evidence>
<dbReference type="InterPro" id="IPR034904">
    <property type="entry name" value="FSCA_dom_sf"/>
</dbReference>
<dbReference type="GO" id="GO:0005524">
    <property type="term" value="F:ATP binding"/>
    <property type="evidence" value="ECO:0007669"/>
    <property type="project" value="UniProtKB-KW"/>
</dbReference>
<dbReference type="Pfam" id="PF01883">
    <property type="entry name" value="FeS_assembly_P"/>
    <property type="match status" value="1"/>
</dbReference>
<gene>
    <name evidence="10" type="ORF">POL72_43870</name>
</gene>
<name>A0ABT5CE63_9BACT</name>
<dbReference type="RefSeq" id="WP_272102857.1">
    <property type="nucleotide sequence ID" value="NZ_JAQNDK010000005.1"/>
</dbReference>
<dbReference type="InterPro" id="IPR002744">
    <property type="entry name" value="MIP18-like"/>
</dbReference>
<dbReference type="HAMAP" id="MF_02040">
    <property type="entry name" value="Mrp_NBP35"/>
    <property type="match status" value="1"/>
</dbReference>
<sequence>MPITKDAALAALATVIAPDLQRPITDLGRVRELSVEAEAVSLTVELTSYFKQRLAADIEAALKGAGAKGVRIAWDVGIPTRTILQDDPSPGVRNIILVMSGKGGVGKSTVAANLTLALSREGAKVGLLDADMYGPSVPTMLGVMGRPTSSDGQKFLPLERFGVKLMSIGFLLEDPRSAVVWRGPMLQNALIQFMRDVEWGELDYLVLDLPPGTGDIALTISQKMRTTGAIVVTTPQEVALQDVYKSVSMAQKVGIALLGVVENESYFVCDGCSKRHELFGAGGGQKIAEFAEAPLLGQIPMDPAIREWGDAGTPVVQAAPSSPIARAFVDVAERLAGQVSAHNLASGGGLRIDRSGGTNKHLPIMR</sequence>
<dbReference type="SUPFAM" id="SSF117916">
    <property type="entry name" value="Fe-S cluster assembly (FSCA) domain-like"/>
    <property type="match status" value="1"/>
</dbReference>
<evidence type="ECO:0000256" key="6">
    <source>
        <dbReference type="ARBA" id="ARBA00023004"/>
    </source>
</evidence>
<comment type="similarity">
    <text evidence="2">In the C-terminal section; belongs to the Mrp/NBP35 ATP-binding proteins family.</text>
</comment>
<accession>A0ABT5CE63</accession>
<evidence type="ECO:0000256" key="8">
    <source>
        <dbReference type="HAMAP-Rule" id="MF_02040"/>
    </source>
</evidence>
<dbReference type="Gene3D" id="3.40.50.300">
    <property type="entry name" value="P-loop containing nucleotide triphosphate hydrolases"/>
    <property type="match status" value="1"/>
</dbReference>
<proteinExistence type="inferred from homology"/>
<organism evidence="10 11">
    <name type="scientific">Sorangium atrum</name>
    <dbReference type="NCBI Taxonomy" id="2995308"/>
    <lineage>
        <taxon>Bacteria</taxon>
        <taxon>Pseudomonadati</taxon>
        <taxon>Myxococcota</taxon>
        <taxon>Polyangia</taxon>
        <taxon>Polyangiales</taxon>
        <taxon>Polyangiaceae</taxon>
        <taxon>Sorangium</taxon>
    </lineage>
</organism>
<dbReference type="Pfam" id="PF10609">
    <property type="entry name" value="ParA"/>
    <property type="match status" value="1"/>
</dbReference>
<keyword evidence="6 8" id="KW-0408">Iron</keyword>
<evidence type="ECO:0000256" key="7">
    <source>
        <dbReference type="ARBA" id="ARBA00023014"/>
    </source>
</evidence>
<feature type="binding site" evidence="8">
    <location>
        <begin position="101"/>
        <end position="108"/>
    </location>
    <ligand>
        <name>ATP</name>
        <dbReference type="ChEBI" id="CHEBI:30616"/>
    </ligand>
</feature>
<dbReference type="InterPro" id="IPR019591">
    <property type="entry name" value="Mrp/NBP35_ATP-bd"/>
</dbReference>
<evidence type="ECO:0000256" key="2">
    <source>
        <dbReference type="ARBA" id="ARBA00008205"/>
    </source>
</evidence>
<dbReference type="InterPro" id="IPR000808">
    <property type="entry name" value="Mrp-like_CS"/>
</dbReference>
<dbReference type="InterPro" id="IPR044304">
    <property type="entry name" value="NUBPL-like"/>
</dbReference>
<comment type="subunit">
    <text evidence="8">Homodimer.</text>
</comment>
<comment type="similarity">
    <text evidence="1">In the N-terminal section; belongs to the MIP18 family.</text>
</comment>
<dbReference type="Gene3D" id="3.30.300.130">
    <property type="entry name" value="Fe-S cluster assembly (FSCA)"/>
    <property type="match status" value="1"/>
</dbReference>
<evidence type="ECO:0000259" key="9">
    <source>
        <dbReference type="Pfam" id="PF01883"/>
    </source>
</evidence>
<evidence type="ECO:0000256" key="4">
    <source>
        <dbReference type="ARBA" id="ARBA00022741"/>
    </source>
</evidence>
<reference evidence="10 11" key="1">
    <citation type="submission" date="2023-01" db="EMBL/GenBank/DDBJ databases">
        <title>Minimal conservation of predation-associated metabolite biosynthetic gene clusters underscores biosynthetic potential of Myxococcota including descriptions for ten novel species: Archangium lansinium sp. nov., Myxococcus landrumus sp. nov., Nannocystis bai.</title>
        <authorList>
            <person name="Ahearne A."/>
            <person name="Stevens C."/>
            <person name="Dowd S."/>
        </authorList>
    </citation>
    <scope>NUCLEOTIDE SEQUENCE [LARGE SCALE GENOMIC DNA]</scope>
    <source>
        <strain evidence="10 11">WIWO2</strain>
    </source>
</reference>
<dbReference type="PROSITE" id="PS01215">
    <property type="entry name" value="MRP"/>
    <property type="match status" value="1"/>
</dbReference>
<feature type="domain" description="MIP18 family-like" evidence="9">
    <location>
        <begin position="5"/>
        <end position="65"/>
    </location>
</feature>
<evidence type="ECO:0000313" key="10">
    <source>
        <dbReference type="EMBL" id="MDC0684735.1"/>
    </source>
</evidence>
<comment type="caution">
    <text evidence="10">The sequence shown here is derived from an EMBL/GenBank/DDBJ whole genome shotgun (WGS) entry which is preliminary data.</text>
</comment>
<dbReference type="EMBL" id="JAQNDK010000005">
    <property type="protein sequence ID" value="MDC0684735.1"/>
    <property type="molecule type" value="Genomic_DNA"/>
</dbReference>
<keyword evidence="5 8" id="KW-0067">ATP-binding</keyword>
<dbReference type="InterPro" id="IPR027417">
    <property type="entry name" value="P-loop_NTPase"/>
</dbReference>
<evidence type="ECO:0000256" key="5">
    <source>
        <dbReference type="ARBA" id="ARBA00022840"/>
    </source>
</evidence>
<keyword evidence="7 8" id="KW-0411">Iron-sulfur</keyword>
<evidence type="ECO:0000313" key="11">
    <source>
        <dbReference type="Proteomes" id="UP001217485"/>
    </source>
</evidence>
<dbReference type="Proteomes" id="UP001217485">
    <property type="component" value="Unassembled WGS sequence"/>
</dbReference>
<dbReference type="PANTHER" id="PTHR42961">
    <property type="entry name" value="IRON-SULFUR PROTEIN NUBPL"/>
    <property type="match status" value="1"/>
</dbReference>
<dbReference type="PANTHER" id="PTHR42961:SF2">
    <property type="entry name" value="IRON-SULFUR PROTEIN NUBPL"/>
    <property type="match status" value="1"/>
</dbReference>
<keyword evidence="11" id="KW-1185">Reference proteome</keyword>
<comment type="function">
    <text evidence="8">Binds and transfers iron-sulfur (Fe-S) clusters to target apoproteins. Can hydrolyze ATP.</text>
</comment>
<dbReference type="CDD" id="cd02037">
    <property type="entry name" value="Mrp_NBP35"/>
    <property type="match status" value="1"/>
</dbReference>
<keyword evidence="3 8" id="KW-0479">Metal-binding</keyword>